<protein>
    <submittedName>
        <fullName evidence="2">Uncharacterized protein</fullName>
    </submittedName>
</protein>
<organism evidence="2 3">
    <name type="scientific">Botryobasidium botryosum (strain FD-172 SS1)</name>
    <dbReference type="NCBI Taxonomy" id="930990"/>
    <lineage>
        <taxon>Eukaryota</taxon>
        <taxon>Fungi</taxon>
        <taxon>Dikarya</taxon>
        <taxon>Basidiomycota</taxon>
        <taxon>Agaricomycotina</taxon>
        <taxon>Agaricomycetes</taxon>
        <taxon>Cantharellales</taxon>
        <taxon>Botryobasidiaceae</taxon>
        <taxon>Botryobasidium</taxon>
    </lineage>
</organism>
<evidence type="ECO:0000313" key="2">
    <source>
        <dbReference type="EMBL" id="KDQ16873.1"/>
    </source>
</evidence>
<dbReference type="AlphaFoldDB" id="A0A067MMA4"/>
<feature type="compositionally biased region" description="Basic and acidic residues" evidence="1">
    <location>
        <begin position="23"/>
        <end position="36"/>
    </location>
</feature>
<keyword evidence="3" id="KW-1185">Reference proteome</keyword>
<evidence type="ECO:0000313" key="3">
    <source>
        <dbReference type="Proteomes" id="UP000027195"/>
    </source>
</evidence>
<accession>A0A067MMA4</accession>
<dbReference type="InParanoid" id="A0A067MMA4"/>
<gene>
    <name evidence="2" type="ORF">BOTBODRAFT_30249</name>
</gene>
<feature type="region of interest" description="Disordered" evidence="1">
    <location>
        <begin position="48"/>
        <end position="75"/>
    </location>
</feature>
<dbReference type="EMBL" id="KL198025">
    <property type="protein sequence ID" value="KDQ16873.1"/>
    <property type="molecule type" value="Genomic_DNA"/>
</dbReference>
<dbReference type="HOGENOM" id="CLU_2670737_0_0_1"/>
<reference evidence="3" key="1">
    <citation type="journal article" date="2014" name="Proc. Natl. Acad. Sci. U.S.A.">
        <title>Extensive sampling of basidiomycete genomes demonstrates inadequacy of the white-rot/brown-rot paradigm for wood decay fungi.</title>
        <authorList>
            <person name="Riley R."/>
            <person name="Salamov A.A."/>
            <person name="Brown D.W."/>
            <person name="Nagy L.G."/>
            <person name="Floudas D."/>
            <person name="Held B.W."/>
            <person name="Levasseur A."/>
            <person name="Lombard V."/>
            <person name="Morin E."/>
            <person name="Otillar R."/>
            <person name="Lindquist E.A."/>
            <person name="Sun H."/>
            <person name="LaButti K.M."/>
            <person name="Schmutz J."/>
            <person name="Jabbour D."/>
            <person name="Luo H."/>
            <person name="Baker S.E."/>
            <person name="Pisabarro A.G."/>
            <person name="Walton J.D."/>
            <person name="Blanchette R.A."/>
            <person name="Henrissat B."/>
            <person name="Martin F."/>
            <person name="Cullen D."/>
            <person name="Hibbett D.S."/>
            <person name="Grigoriev I.V."/>
        </authorList>
    </citation>
    <scope>NUCLEOTIDE SEQUENCE [LARGE SCALE GENOMIC DNA]</scope>
    <source>
        <strain evidence="3">FD-172 SS1</strain>
    </source>
</reference>
<feature type="region of interest" description="Disordered" evidence="1">
    <location>
        <begin position="1"/>
        <end position="36"/>
    </location>
</feature>
<dbReference type="Proteomes" id="UP000027195">
    <property type="component" value="Unassembled WGS sequence"/>
</dbReference>
<evidence type="ECO:0000256" key="1">
    <source>
        <dbReference type="SAM" id="MobiDB-lite"/>
    </source>
</evidence>
<proteinExistence type="predicted"/>
<sequence>MAHHDHDNNHDNNPAYPIRPRGRPHDDERPPNDLRWLRSRSTLRVIPNPIISTSHPHPPSLQFRTLGQPVHDGIV</sequence>
<name>A0A067MMA4_BOTB1</name>
<feature type="compositionally biased region" description="Basic and acidic residues" evidence="1">
    <location>
        <begin position="1"/>
        <end position="10"/>
    </location>
</feature>